<dbReference type="UniPathway" id="UPA00940"/>
<dbReference type="InterPro" id="IPR013328">
    <property type="entry name" value="6PGD_dom2"/>
</dbReference>
<dbReference type="InterPro" id="IPR006109">
    <property type="entry name" value="G3P_DH_NAD-dep_C"/>
</dbReference>
<feature type="active site" description="Proton acceptor" evidence="13 14">
    <location>
        <position position="192"/>
    </location>
</feature>
<keyword evidence="3 13" id="KW-0521">NADP</keyword>
<comment type="similarity">
    <text evidence="1 13 17">Belongs to the NAD-dependent glycerol-3-phosphate dehydrogenase family.</text>
</comment>
<dbReference type="GO" id="GO:0005975">
    <property type="term" value="P:carbohydrate metabolic process"/>
    <property type="evidence" value="ECO:0007669"/>
    <property type="project" value="InterPro"/>
</dbReference>
<feature type="binding site" evidence="16">
    <location>
        <begin position="11"/>
        <end position="16"/>
    </location>
    <ligand>
        <name>NAD(+)</name>
        <dbReference type="ChEBI" id="CHEBI:57540"/>
    </ligand>
</feature>
<feature type="domain" description="Glycerol-3-phosphate dehydrogenase NAD-dependent N-terminal" evidence="18">
    <location>
        <begin position="7"/>
        <end position="159"/>
    </location>
</feature>
<dbReference type="PANTHER" id="PTHR11728:SF1">
    <property type="entry name" value="GLYCEROL-3-PHOSPHATE DEHYDROGENASE [NAD(+)] 2, CHLOROPLASTIC"/>
    <property type="match status" value="1"/>
</dbReference>
<accession>A0A2H0LNS4</accession>
<dbReference type="EC" id="1.1.1.94" evidence="10 13"/>
<keyword evidence="13" id="KW-0963">Cytoplasm</keyword>
<feature type="binding site" evidence="13">
    <location>
        <position position="109"/>
    </location>
    <ligand>
        <name>NADPH</name>
        <dbReference type="ChEBI" id="CHEBI:57783"/>
    </ligand>
</feature>
<comment type="caution">
    <text evidence="13">Lacks conserved residue(s) required for the propagation of feature annotation.</text>
</comment>
<comment type="caution">
    <text evidence="20">The sequence shown here is derived from an EMBL/GenBank/DDBJ whole genome shotgun (WGS) entry which is preliminary data.</text>
</comment>
<dbReference type="NCBIfam" id="NF000940">
    <property type="entry name" value="PRK00094.1-2"/>
    <property type="match status" value="1"/>
</dbReference>
<dbReference type="GO" id="GO:0141152">
    <property type="term" value="F:glycerol-3-phosphate dehydrogenase (NAD+) activity"/>
    <property type="evidence" value="ECO:0007669"/>
    <property type="project" value="RHEA"/>
</dbReference>
<sequence length="341" mass="37102">MAKFNRVSVLGDGGWGTGLALVSLRAGHKTILWSAFPEYAVILREKRENKKYLPGIPLPEELVITSDIKEAVDSGDLVVLAVPTLYLRNVLFQLKGFDLSKKILVSVAKGIEKKTLLCPSQIITQVLGNVNLAVLSGPSHAEEVARNIPTLVVAASKDKLIAETVQKALRGPRFRIYVQHDVVGVELAGALKNVIAIAAGICDGLGFGANTKAALLARGIFEMTHLGVQMGANPNTFFGLSGIGDLITTCISEYGRNRRVGELLGKGLSLQQILKDMDQVAEGVETARSVHELRLKYHVETPIMEQIYQILHEGKRAIEAVESLMQREAKEELRPYNFSGA</sequence>
<comment type="pathway">
    <text evidence="13">Membrane lipid metabolism; glycerophospholipid metabolism.</text>
</comment>
<comment type="catalytic activity">
    <reaction evidence="13">
        <text>sn-glycerol 3-phosphate + NAD(+) = dihydroxyacetone phosphate + NADH + H(+)</text>
        <dbReference type="Rhea" id="RHEA:11092"/>
        <dbReference type="ChEBI" id="CHEBI:15378"/>
        <dbReference type="ChEBI" id="CHEBI:57540"/>
        <dbReference type="ChEBI" id="CHEBI:57597"/>
        <dbReference type="ChEBI" id="CHEBI:57642"/>
        <dbReference type="ChEBI" id="CHEBI:57945"/>
        <dbReference type="EC" id="1.1.1.94"/>
    </reaction>
</comment>
<evidence type="ECO:0000256" key="11">
    <source>
        <dbReference type="ARBA" id="ARBA00069372"/>
    </source>
</evidence>
<feature type="binding site" evidence="13">
    <location>
        <position position="52"/>
    </location>
    <ligand>
        <name>NADPH</name>
        <dbReference type="ChEBI" id="CHEBI:57783"/>
    </ligand>
</feature>
<evidence type="ECO:0000259" key="18">
    <source>
        <dbReference type="Pfam" id="PF01210"/>
    </source>
</evidence>
<dbReference type="GO" id="GO:0141153">
    <property type="term" value="F:glycerol-3-phosphate dehydrogenase (NADP+) activity"/>
    <property type="evidence" value="ECO:0007669"/>
    <property type="project" value="RHEA"/>
</dbReference>
<organism evidence="20 21">
    <name type="scientific">Candidatus Abzuiibacterium crystallinum</name>
    <dbReference type="NCBI Taxonomy" id="1974748"/>
    <lineage>
        <taxon>Bacteria</taxon>
        <taxon>Pseudomonadati</taxon>
        <taxon>Candidatus Omnitrophota</taxon>
        <taxon>Candidatus Abzuiibacterium</taxon>
    </lineage>
</organism>
<comment type="function">
    <text evidence="13">Catalyzes the reduction of the glycolytic intermediate dihydroxyacetone phosphate (DHAP) to sn-glycerol 3-phosphate (G3P), the key precursor for phospholipid synthesis.</text>
</comment>
<keyword evidence="4 13" id="KW-0560">Oxidoreductase</keyword>
<dbReference type="PANTHER" id="PTHR11728">
    <property type="entry name" value="GLYCEROL-3-PHOSPHATE DEHYDROGENASE"/>
    <property type="match status" value="1"/>
</dbReference>
<dbReference type="GO" id="GO:0006650">
    <property type="term" value="P:glycerophospholipid metabolic process"/>
    <property type="evidence" value="ECO:0007669"/>
    <property type="project" value="UniProtKB-UniRule"/>
</dbReference>
<evidence type="ECO:0000256" key="2">
    <source>
        <dbReference type="ARBA" id="ARBA00022516"/>
    </source>
</evidence>
<comment type="subcellular location">
    <subcellularLocation>
        <location evidence="13">Cytoplasm</location>
    </subcellularLocation>
</comment>
<evidence type="ECO:0000256" key="7">
    <source>
        <dbReference type="ARBA" id="ARBA00023209"/>
    </source>
</evidence>
<evidence type="ECO:0000313" key="21">
    <source>
        <dbReference type="Proteomes" id="UP000230859"/>
    </source>
</evidence>
<dbReference type="Gene3D" id="1.10.1040.10">
    <property type="entry name" value="N-(1-d-carboxylethyl)-l-norvaline Dehydrogenase, domain 2"/>
    <property type="match status" value="1"/>
</dbReference>
<feature type="binding site" evidence="13">
    <location>
        <position position="280"/>
    </location>
    <ligand>
        <name>NADPH</name>
        <dbReference type="ChEBI" id="CHEBI:57783"/>
    </ligand>
</feature>
<evidence type="ECO:0000256" key="6">
    <source>
        <dbReference type="ARBA" id="ARBA00023098"/>
    </source>
</evidence>
<dbReference type="Gene3D" id="3.40.50.720">
    <property type="entry name" value="NAD(P)-binding Rossmann-like Domain"/>
    <property type="match status" value="1"/>
</dbReference>
<evidence type="ECO:0000256" key="5">
    <source>
        <dbReference type="ARBA" id="ARBA00023027"/>
    </source>
</evidence>
<dbReference type="EMBL" id="PCVY01000075">
    <property type="protein sequence ID" value="PIQ85145.1"/>
    <property type="molecule type" value="Genomic_DNA"/>
</dbReference>
<feature type="binding site" evidence="15">
    <location>
        <begin position="256"/>
        <end position="257"/>
    </location>
    <ligand>
        <name>substrate</name>
    </ligand>
</feature>
<feature type="binding site" evidence="13">
    <location>
        <position position="256"/>
    </location>
    <ligand>
        <name>sn-glycerol 3-phosphate</name>
        <dbReference type="ChEBI" id="CHEBI:57597"/>
    </ligand>
</feature>
<evidence type="ECO:0000259" key="19">
    <source>
        <dbReference type="Pfam" id="PF07479"/>
    </source>
</evidence>
<evidence type="ECO:0000256" key="14">
    <source>
        <dbReference type="PIRSR" id="PIRSR000114-1"/>
    </source>
</evidence>
<feature type="binding site" evidence="13">
    <location>
        <position position="137"/>
    </location>
    <ligand>
        <name>sn-glycerol 3-phosphate</name>
        <dbReference type="ChEBI" id="CHEBI:57597"/>
    </ligand>
</feature>
<feature type="binding site" evidence="16">
    <location>
        <position position="256"/>
    </location>
    <ligand>
        <name>NAD(+)</name>
        <dbReference type="ChEBI" id="CHEBI:57540"/>
    </ligand>
</feature>
<dbReference type="Pfam" id="PF07479">
    <property type="entry name" value="NAD_Gly3P_dh_C"/>
    <property type="match status" value="1"/>
</dbReference>
<evidence type="ECO:0000256" key="8">
    <source>
        <dbReference type="ARBA" id="ARBA00023264"/>
    </source>
</evidence>
<dbReference type="PRINTS" id="PR00077">
    <property type="entry name" value="GPDHDRGNASE"/>
</dbReference>
<keyword evidence="6 13" id="KW-0443">Lipid metabolism</keyword>
<dbReference type="SUPFAM" id="SSF48179">
    <property type="entry name" value="6-phosphogluconate dehydrogenase C-terminal domain-like"/>
    <property type="match status" value="1"/>
</dbReference>
<dbReference type="GO" id="GO:0046167">
    <property type="term" value="P:glycerol-3-phosphate biosynthetic process"/>
    <property type="evidence" value="ECO:0007669"/>
    <property type="project" value="UniProtKB-UniRule"/>
</dbReference>
<feature type="binding site" evidence="13">
    <location>
        <position position="245"/>
    </location>
    <ligand>
        <name>sn-glycerol 3-phosphate</name>
        <dbReference type="ChEBI" id="CHEBI:57597"/>
    </ligand>
</feature>
<protein>
    <recommendedName>
        <fullName evidence="11 13">Glycerol-3-phosphate dehydrogenase [NAD(P)+]</fullName>
        <ecNumber evidence="10 13">1.1.1.94</ecNumber>
    </recommendedName>
    <alternativeName>
        <fullName evidence="13">NAD(P)(+)-dependent glycerol-3-phosphate dehydrogenase</fullName>
    </alternativeName>
    <alternativeName>
        <fullName evidence="12 13">NAD(P)H-dependent dihydroxyacetone-phosphate reductase</fullName>
    </alternativeName>
</protein>
<feature type="binding site" evidence="13">
    <location>
        <position position="141"/>
    </location>
    <ligand>
        <name>NADPH</name>
        <dbReference type="ChEBI" id="CHEBI:57783"/>
    </ligand>
</feature>
<dbReference type="AlphaFoldDB" id="A0A2H0LNS4"/>
<name>A0A2H0LNS4_9BACT</name>
<dbReference type="HAMAP" id="MF_00394">
    <property type="entry name" value="NAD_Glyc3P_dehydrog"/>
    <property type="match status" value="1"/>
</dbReference>
<keyword evidence="13" id="KW-0547">Nucleotide-binding</keyword>
<dbReference type="InterPro" id="IPR036291">
    <property type="entry name" value="NAD(P)-bd_dom_sf"/>
</dbReference>
<evidence type="ECO:0000256" key="1">
    <source>
        <dbReference type="ARBA" id="ARBA00011009"/>
    </source>
</evidence>
<feature type="binding site" evidence="13">
    <location>
        <position position="192"/>
    </location>
    <ligand>
        <name>sn-glycerol 3-phosphate</name>
        <dbReference type="ChEBI" id="CHEBI:57597"/>
    </ligand>
</feature>
<evidence type="ECO:0000256" key="12">
    <source>
        <dbReference type="ARBA" id="ARBA00080511"/>
    </source>
</evidence>
<feature type="binding site" evidence="13">
    <location>
        <position position="257"/>
    </location>
    <ligand>
        <name>sn-glycerol 3-phosphate</name>
        <dbReference type="ChEBI" id="CHEBI:57597"/>
    </ligand>
</feature>
<dbReference type="GO" id="GO:0046168">
    <property type="term" value="P:glycerol-3-phosphate catabolic process"/>
    <property type="evidence" value="ECO:0007669"/>
    <property type="project" value="InterPro"/>
</dbReference>
<evidence type="ECO:0000256" key="4">
    <source>
        <dbReference type="ARBA" id="ARBA00023002"/>
    </source>
</evidence>
<evidence type="ECO:0000256" key="9">
    <source>
        <dbReference type="ARBA" id="ARBA00052716"/>
    </source>
</evidence>
<reference evidence="20 21" key="1">
    <citation type="submission" date="2017-09" db="EMBL/GenBank/DDBJ databases">
        <title>Depth-based differentiation of microbial function through sediment-hosted aquifers and enrichment of novel symbionts in the deep terrestrial subsurface.</title>
        <authorList>
            <person name="Probst A.J."/>
            <person name="Ladd B."/>
            <person name="Jarett J.K."/>
            <person name="Geller-Mcgrath D.E."/>
            <person name="Sieber C.M."/>
            <person name="Emerson J.B."/>
            <person name="Anantharaman K."/>
            <person name="Thomas B.C."/>
            <person name="Malmstrom R."/>
            <person name="Stieglmeier M."/>
            <person name="Klingl A."/>
            <person name="Woyke T."/>
            <person name="Ryan C.M."/>
            <person name="Banfield J.F."/>
        </authorList>
    </citation>
    <scope>NUCLEOTIDE SEQUENCE [LARGE SCALE GENOMIC DNA]</scope>
    <source>
        <strain evidence="20">CG11_big_fil_rev_8_21_14_0_20_45_26</strain>
    </source>
</reference>
<dbReference type="GO" id="GO:0008654">
    <property type="term" value="P:phospholipid biosynthetic process"/>
    <property type="evidence" value="ECO:0007669"/>
    <property type="project" value="UniProtKB-KW"/>
</dbReference>
<comment type="catalytic activity">
    <reaction evidence="9">
        <text>sn-glycerol 3-phosphate + NADP(+) = dihydroxyacetone phosphate + NADPH + H(+)</text>
        <dbReference type="Rhea" id="RHEA:11096"/>
        <dbReference type="ChEBI" id="CHEBI:15378"/>
        <dbReference type="ChEBI" id="CHEBI:57597"/>
        <dbReference type="ChEBI" id="CHEBI:57642"/>
        <dbReference type="ChEBI" id="CHEBI:57783"/>
        <dbReference type="ChEBI" id="CHEBI:58349"/>
        <dbReference type="EC" id="1.1.1.94"/>
    </reaction>
    <physiologicalReaction direction="right-to-left" evidence="9">
        <dbReference type="Rhea" id="RHEA:11098"/>
    </physiologicalReaction>
</comment>
<feature type="binding site" evidence="16">
    <location>
        <position position="141"/>
    </location>
    <ligand>
        <name>NAD(+)</name>
        <dbReference type="ChEBI" id="CHEBI:57540"/>
    </ligand>
</feature>
<feature type="binding site" evidence="13">
    <location>
        <position position="15"/>
    </location>
    <ligand>
        <name>NADPH</name>
        <dbReference type="ChEBI" id="CHEBI:57783"/>
    </ligand>
</feature>
<evidence type="ECO:0000256" key="15">
    <source>
        <dbReference type="PIRSR" id="PIRSR000114-2"/>
    </source>
</evidence>
<dbReference type="PIRSF" id="PIRSF000114">
    <property type="entry name" value="Glycerol-3-P_dh"/>
    <property type="match status" value="1"/>
</dbReference>
<dbReference type="FunFam" id="3.40.50.720:FF:000019">
    <property type="entry name" value="Glycerol-3-phosphate dehydrogenase [NAD(P)+]"/>
    <property type="match status" value="1"/>
</dbReference>
<evidence type="ECO:0000256" key="3">
    <source>
        <dbReference type="ARBA" id="ARBA00022857"/>
    </source>
</evidence>
<feature type="binding site" evidence="13">
    <location>
        <position position="109"/>
    </location>
    <ligand>
        <name>sn-glycerol 3-phosphate</name>
        <dbReference type="ChEBI" id="CHEBI:57597"/>
    </ligand>
</feature>
<dbReference type="Proteomes" id="UP000230859">
    <property type="component" value="Unassembled WGS sequence"/>
</dbReference>
<evidence type="ECO:0000313" key="20">
    <source>
        <dbReference type="EMBL" id="PIQ85145.1"/>
    </source>
</evidence>
<keyword evidence="5 13" id="KW-0520">NAD</keyword>
<keyword evidence="8 13" id="KW-1208">Phospholipid metabolism</keyword>
<keyword evidence="7 13" id="KW-0594">Phospholipid biosynthesis</keyword>
<evidence type="ECO:0000256" key="17">
    <source>
        <dbReference type="RuleBase" id="RU000437"/>
    </source>
</evidence>
<evidence type="ECO:0000256" key="10">
    <source>
        <dbReference type="ARBA" id="ARBA00066687"/>
    </source>
</evidence>
<dbReference type="GO" id="GO:0005829">
    <property type="term" value="C:cytosol"/>
    <property type="evidence" value="ECO:0007669"/>
    <property type="project" value="TreeGrafter"/>
</dbReference>
<proteinExistence type="inferred from homology"/>
<keyword evidence="2 13" id="KW-0444">Lipid biosynthesis</keyword>
<feature type="domain" description="Glycerol-3-phosphate dehydrogenase NAD-dependent C-terminal" evidence="19">
    <location>
        <begin position="181"/>
        <end position="322"/>
    </location>
</feature>
<dbReference type="PROSITE" id="PS00957">
    <property type="entry name" value="NAD_G3PDH"/>
    <property type="match status" value="1"/>
</dbReference>
<dbReference type="NCBIfam" id="NF000942">
    <property type="entry name" value="PRK00094.1-4"/>
    <property type="match status" value="1"/>
</dbReference>
<dbReference type="Pfam" id="PF01210">
    <property type="entry name" value="NAD_Gly3P_dh_N"/>
    <property type="match status" value="1"/>
</dbReference>
<feature type="binding site" evidence="13">
    <location>
        <position position="282"/>
    </location>
    <ligand>
        <name>NADPH</name>
        <dbReference type="ChEBI" id="CHEBI:57783"/>
    </ligand>
</feature>
<evidence type="ECO:0000256" key="16">
    <source>
        <dbReference type="PIRSR" id="PIRSR000114-3"/>
    </source>
</evidence>
<evidence type="ECO:0000256" key="13">
    <source>
        <dbReference type="HAMAP-Rule" id="MF_00394"/>
    </source>
</evidence>
<feature type="binding site" evidence="13">
    <location>
        <position position="139"/>
    </location>
    <ligand>
        <name>sn-glycerol 3-phosphate</name>
        <dbReference type="ChEBI" id="CHEBI:57597"/>
    </ligand>
</feature>
<dbReference type="GO" id="GO:0051287">
    <property type="term" value="F:NAD binding"/>
    <property type="evidence" value="ECO:0007669"/>
    <property type="project" value="InterPro"/>
</dbReference>
<dbReference type="SUPFAM" id="SSF51735">
    <property type="entry name" value="NAD(P)-binding Rossmann-fold domains"/>
    <property type="match status" value="1"/>
</dbReference>
<dbReference type="FunFam" id="1.10.1040.10:FF:000001">
    <property type="entry name" value="Glycerol-3-phosphate dehydrogenase [NAD(P)+]"/>
    <property type="match status" value="1"/>
</dbReference>
<feature type="binding site" evidence="13">
    <location>
        <position position="256"/>
    </location>
    <ligand>
        <name>NADPH</name>
        <dbReference type="ChEBI" id="CHEBI:57783"/>
    </ligand>
</feature>
<dbReference type="InterPro" id="IPR008927">
    <property type="entry name" value="6-PGluconate_DH-like_C_sf"/>
</dbReference>
<dbReference type="InterPro" id="IPR006168">
    <property type="entry name" value="G3P_DH_NAD-dep"/>
</dbReference>
<dbReference type="InterPro" id="IPR011128">
    <property type="entry name" value="G3P_DH_NAD-dep_N"/>
</dbReference>
<feature type="binding site" evidence="15">
    <location>
        <position position="109"/>
    </location>
    <ligand>
        <name>substrate</name>
    </ligand>
</feature>
<gene>
    <name evidence="13 20" type="primary">gpsA</name>
    <name evidence="20" type="ORF">COV74_10155</name>
</gene>